<dbReference type="Proteomes" id="UP000265938">
    <property type="component" value="Unassembled WGS sequence"/>
</dbReference>
<evidence type="ECO:0000313" key="1">
    <source>
        <dbReference type="EMBL" id="RJF31640.1"/>
    </source>
</evidence>
<reference evidence="1 2" key="1">
    <citation type="submission" date="2018-09" db="EMBL/GenBank/DDBJ databases">
        <title>Identification of marine bacteria producing industrial enzymes.</title>
        <authorList>
            <person name="Cheng T.H."/>
            <person name="Saidin J."/>
            <person name="Muhd D.D."/>
            <person name="Isa M.N.M."/>
            <person name="Bakar M.F.A."/>
            <person name="Ismail N."/>
        </authorList>
    </citation>
    <scope>NUCLEOTIDE SEQUENCE [LARGE SCALE GENOMIC DNA]</scope>
    <source>
        <strain evidence="1 2">MNAD 1.6</strain>
    </source>
</reference>
<name>A0A3A3EDI6_9GAMM</name>
<organism evidence="1 2">
    <name type="scientific">Pseudoalteromonas gelatinilytica</name>
    <dbReference type="NCBI Taxonomy" id="1703256"/>
    <lineage>
        <taxon>Bacteria</taxon>
        <taxon>Pseudomonadati</taxon>
        <taxon>Pseudomonadota</taxon>
        <taxon>Gammaproteobacteria</taxon>
        <taxon>Alteromonadales</taxon>
        <taxon>Pseudoalteromonadaceae</taxon>
        <taxon>Pseudoalteromonas</taxon>
    </lineage>
</organism>
<feature type="non-terminal residue" evidence="1">
    <location>
        <position position="1"/>
    </location>
</feature>
<protein>
    <submittedName>
        <fullName evidence="1">Uncharacterized protein</fullName>
    </submittedName>
</protein>
<evidence type="ECO:0000313" key="2">
    <source>
        <dbReference type="Proteomes" id="UP000265938"/>
    </source>
</evidence>
<proteinExistence type="predicted"/>
<dbReference type="EMBL" id="QYSE01000015">
    <property type="protein sequence ID" value="RJF31640.1"/>
    <property type="molecule type" value="Genomic_DNA"/>
</dbReference>
<sequence length="69" mass="7593">DRFHGFALSLFRPKTGEFSSRGEKLFIPAALKTFALRPLTGSLGGVSVLLTKRQKIIPFGTTSARRTKN</sequence>
<accession>A0A3A3EDI6</accession>
<dbReference type="AlphaFoldDB" id="A0A3A3EDI6"/>
<comment type="caution">
    <text evidence="1">The sequence shown here is derived from an EMBL/GenBank/DDBJ whole genome shotgun (WGS) entry which is preliminary data.</text>
</comment>
<gene>
    <name evidence="1" type="ORF">D4741_20555</name>
</gene>